<reference evidence="2 3" key="1">
    <citation type="journal article" date="2014" name="Curr. Microbiol.">
        <title>Spirosoma radiotolerans sp. nov., a gamma-radiation-resistant bacterium isolated from gamma ray-irradiated soil.</title>
        <authorList>
            <person name="Lee J.J."/>
            <person name="Srinivasan S."/>
            <person name="Lim S."/>
            <person name="Joe M."/>
            <person name="Im S."/>
            <person name="Bae S.I."/>
            <person name="Park K.R."/>
            <person name="Han J.H."/>
            <person name="Park S.H."/>
            <person name="Joo B.M."/>
            <person name="Park S.J."/>
            <person name="Kim M.K."/>
        </authorList>
    </citation>
    <scope>NUCLEOTIDE SEQUENCE [LARGE SCALE GENOMIC DNA]</scope>
    <source>
        <strain evidence="2 3">DG5A</strain>
    </source>
</reference>
<proteinExistence type="predicted"/>
<dbReference type="PATRIC" id="fig|1379870.5.peg.297"/>
<feature type="transmembrane region" description="Helical" evidence="1">
    <location>
        <begin position="152"/>
        <end position="172"/>
    </location>
</feature>
<sequence length="573" mass="62060">MIYNRNYNWPKEFLFLYAFLLALTYSPVVSAHVGSSGVIVQKQAGKYQLLISIKPPDVVPGTASVTVFVENGRVSSIGARPIYFRSGDKGAPTHDILTPTGQNRYEGDLWLMDSGSSSIELSIDGPDGKQQVVVPVMAVATALREMPEGTGFGLAAMGLLLVVMLITIIGASNADGIVAPGQAPPAKIGRRRLAGMSVGLVVIVLILAGWRSWWNSTAEDYRNVQLYRPTPIRSSIQVADAQRQLTIQFDTTGFGKDRQKRRPLSYLLPDHGKLMHAFLVRMPGPSSAGLDAFAHLHPNRRDTLTYEATLPALPGGRYLLYADVVYRSGFAETLTDTVDVPALKTAGSLPGAKVASAAKPSDIDDSWLVAEPMGVKAGAENVPHLDNDMVVCGKPGASVKLADGSTMLWMDKQSQVLEVGKLYTLKFAVADAQGKAAPLEPYLGMGGHAVILRSDGTVYIHLHPVGTYSMAAEGSLVGRIADTARTFHYPNAVQFRDSIDTYIAKLKTMPEVEKNKLLAAAIPGMSHQMKTNNMVEFPYAFPRAGHYRIWVQVKRNGQVLTGVFDTQVNEPLL</sequence>
<dbReference type="STRING" id="1379870.SD10_01355"/>
<dbReference type="OrthoDB" id="128043at2"/>
<dbReference type="EMBL" id="CP010429">
    <property type="protein sequence ID" value="AKD58272.1"/>
    <property type="molecule type" value="Genomic_DNA"/>
</dbReference>
<feature type="transmembrane region" description="Helical" evidence="1">
    <location>
        <begin position="193"/>
        <end position="214"/>
    </location>
</feature>
<accession>A0A0E4A0R8</accession>
<evidence type="ECO:0000313" key="3">
    <source>
        <dbReference type="Proteomes" id="UP000033054"/>
    </source>
</evidence>
<dbReference type="Proteomes" id="UP000033054">
    <property type="component" value="Chromosome"/>
</dbReference>
<keyword evidence="3" id="KW-1185">Reference proteome</keyword>
<dbReference type="HOGENOM" id="CLU_555397_0_0_10"/>
<keyword evidence="1" id="KW-0812">Transmembrane</keyword>
<dbReference type="AlphaFoldDB" id="A0A0E4A0R8"/>
<keyword evidence="1" id="KW-1133">Transmembrane helix</keyword>
<protein>
    <submittedName>
        <fullName evidence="2">Uncharacterized protein</fullName>
    </submittedName>
</protein>
<organism evidence="2 3">
    <name type="scientific">Spirosoma radiotolerans</name>
    <dbReference type="NCBI Taxonomy" id="1379870"/>
    <lineage>
        <taxon>Bacteria</taxon>
        <taxon>Pseudomonadati</taxon>
        <taxon>Bacteroidota</taxon>
        <taxon>Cytophagia</taxon>
        <taxon>Cytophagales</taxon>
        <taxon>Cytophagaceae</taxon>
        <taxon>Spirosoma</taxon>
    </lineage>
</organism>
<evidence type="ECO:0000256" key="1">
    <source>
        <dbReference type="SAM" id="Phobius"/>
    </source>
</evidence>
<evidence type="ECO:0000313" key="2">
    <source>
        <dbReference type="EMBL" id="AKD58272.1"/>
    </source>
</evidence>
<keyword evidence="1" id="KW-0472">Membrane</keyword>
<dbReference type="KEGG" id="srd:SD10_01355"/>
<name>A0A0E4A0R8_9BACT</name>
<gene>
    <name evidence="2" type="ORF">SD10_01355</name>
</gene>
<dbReference type="RefSeq" id="WP_046578901.1">
    <property type="nucleotide sequence ID" value="NZ_CP010429.1"/>
</dbReference>